<evidence type="ECO:0000256" key="3">
    <source>
        <dbReference type="ARBA" id="ARBA00023125"/>
    </source>
</evidence>
<evidence type="ECO:0000256" key="4">
    <source>
        <dbReference type="ARBA" id="ARBA00023204"/>
    </source>
</evidence>
<keyword evidence="4" id="KW-0234">DNA repair</keyword>
<dbReference type="Proteomes" id="UP000095009">
    <property type="component" value="Unassembled WGS sequence"/>
</dbReference>
<evidence type="ECO:0000256" key="2">
    <source>
        <dbReference type="ARBA" id="ARBA00022763"/>
    </source>
</evidence>
<dbReference type="OrthoDB" id="1872155at2759"/>
<keyword evidence="2" id="KW-0227">DNA damage</keyword>
<name>A0A1E3PSS1_9ASCO</name>
<feature type="non-terminal residue" evidence="5">
    <location>
        <position position="1"/>
    </location>
</feature>
<reference evidence="5 6" key="1">
    <citation type="journal article" date="2016" name="Proc. Natl. Acad. Sci. U.S.A.">
        <title>Comparative genomics of biotechnologically important yeasts.</title>
        <authorList>
            <person name="Riley R."/>
            <person name="Haridas S."/>
            <person name="Wolfe K.H."/>
            <person name="Lopes M.R."/>
            <person name="Hittinger C.T."/>
            <person name="Goeker M."/>
            <person name="Salamov A.A."/>
            <person name="Wisecaver J.H."/>
            <person name="Long T.M."/>
            <person name="Calvey C.H."/>
            <person name="Aerts A.L."/>
            <person name="Barry K.W."/>
            <person name="Choi C."/>
            <person name="Clum A."/>
            <person name="Coughlan A.Y."/>
            <person name="Deshpande S."/>
            <person name="Douglass A.P."/>
            <person name="Hanson S.J."/>
            <person name="Klenk H.-P."/>
            <person name="LaButti K.M."/>
            <person name="Lapidus A."/>
            <person name="Lindquist E.A."/>
            <person name="Lipzen A.M."/>
            <person name="Meier-Kolthoff J.P."/>
            <person name="Ohm R.A."/>
            <person name="Otillar R.P."/>
            <person name="Pangilinan J.L."/>
            <person name="Peng Y."/>
            <person name="Rokas A."/>
            <person name="Rosa C.A."/>
            <person name="Scheuner C."/>
            <person name="Sibirny A.A."/>
            <person name="Slot J.C."/>
            <person name="Stielow J.B."/>
            <person name="Sun H."/>
            <person name="Kurtzman C.P."/>
            <person name="Blackwell M."/>
            <person name="Grigoriev I.V."/>
            <person name="Jeffries T.W."/>
        </authorList>
    </citation>
    <scope>NUCLEOTIDE SEQUENCE [LARGE SCALE GENOMIC DNA]</scope>
    <source>
        <strain evidence="5 6">DSM 6958</strain>
    </source>
</reference>
<keyword evidence="3" id="KW-0238">DNA-binding</keyword>
<dbReference type="GO" id="GO:0071821">
    <property type="term" value="C:FANCM-MHF complex"/>
    <property type="evidence" value="ECO:0007669"/>
    <property type="project" value="InterPro"/>
</dbReference>
<evidence type="ECO:0000313" key="6">
    <source>
        <dbReference type="Proteomes" id="UP000095009"/>
    </source>
</evidence>
<protein>
    <recommendedName>
        <fullName evidence="7">Centromere protein S</fullName>
    </recommendedName>
</protein>
<dbReference type="Pfam" id="PF15630">
    <property type="entry name" value="CENP-S"/>
    <property type="match status" value="1"/>
</dbReference>
<comment type="similarity">
    <text evidence="1">Belongs to the TAF9 family. CENP-S/MHF1 subfamily.</text>
</comment>
<dbReference type="GO" id="GO:0003677">
    <property type="term" value="F:DNA binding"/>
    <property type="evidence" value="ECO:0007669"/>
    <property type="project" value="UniProtKB-KW"/>
</dbReference>
<dbReference type="GO" id="GO:0031297">
    <property type="term" value="P:replication fork processing"/>
    <property type="evidence" value="ECO:0007669"/>
    <property type="project" value="TreeGrafter"/>
</dbReference>
<dbReference type="CDD" id="cd22919">
    <property type="entry name" value="HFD_CENP-S"/>
    <property type="match status" value="1"/>
</dbReference>
<gene>
    <name evidence="5" type="ORF">NADFUDRAFT_44593</name>
</gene>
<sequence length="113" mass="13241">MVKLNLTSEHKETLDRLKAAVWYKVGKIVEQECLELKTDATPQFIAALTELLFNQIINLGEDLESFSRHAKRKVITTDDLRMVCRRNEGLREVLDDFIEKLEQEKLLKRKNNI</sequence>
<organism evidence="5 6">
    <name type="scientific">Nadsonia fulvescens var. elongata DSM 6958</name>
    <dbReference type="NCBI Taxonomy" id="857566"/>
    <lineage>
        <taxon>Eukaryota</taxon>
        <taxon>Fungi</taxon>
        <taxon>Dikarya</taxon>
        <taxon>Ascomycota</taxon>
        <taxon>Saccharomycotina</taxon>
        <taxon>Dipodascomycetes</taxon>
        <taxon>Dipodascales</taxon>
        <taxon>Dipodascales incertae sedis</taxon>
        <taxon>Nadsonia</taxon>
    </lineage>
</organism>
<accession>A0A1E3PSS1</accession>
<dbReference type="AlphaFoldDB" id="A0A1E3PSS1"/>
<dbReference type="SUPFAM" id="SSF47113">
    <property type="entry name" value="Histone-fold"/>
    <property type="match status" value="1"/>
</dbReference>
<evidence type="ECO:0000256" key="1">
    <source>
        <dbReference type="ARBA" id="ARBA00006612"/>
    </source>
</evidence>
<dbReference type="InterPro" id="IPR009072">
    <property type="entry name" value="Histone-fold"/>
</dbReference>
<dbReference type="Gene3D" id="1.10.20.10">
    <property type="entry name" value="Histone, subunit A"/>
    <property type="match status" value="1"/>
</dbReference>
<dbReference type="GO" id="GO:0000712">
    <property type="term" value="P:resolution of meiotic recombination intermediates"/>
    <property type="evidence" value="ECO:0007669"/>
    <property type="project" value="TreeGrafter"/>
</dbReference>
<dbReference type="InterPro" id="IPR029003">
    <property type="entry name" value="CENP-S/Mhf1"/>
</dbReference>
<proteinExistence type="inferred from homology"/>
<evidence type="ECO:0008006" key="7">
    <source>
        <dbReference type="Google" id="ProtNLM"/>
    </source>
</evidence>
<dbReference type="EMBL" id="KV454406">
    <property type="protein sequence ID" value="ODQ67877.1"/>
    <property type="molecule type" value="Genomic_DNA"/>
</dbReference>
<dbReference type="PANTHER" id="PTHR22980:SF0">
    <property type="entry name" value="CENTROMERE PROTEIN S"/>
    <property type="match status" value="1"/>
</dbReference>
<dbReference type="GO" id="GO:0003682">
    <property type="term" value="F:chromatin binding"/>
    <property type="evidence" value="ECO:0007669"/>
    <property type="project" value="TreeGrafter"/>
</dbReference>
<dbReference type="GO" id="GO:0006281">
    <property type="term" value="P:DNA repair"/>
    <property type="evidence" value="ECO:0007669"/>
    <property type="project" value="UniProtKB-KW"/>
</dbReference>
<dbReference type="STRING" id="857566.A0A1E3PSS1"/>
<dbReference type="PANTHER" id="PTHR22980">
    <property type="entry name" value="CORTISTATIN"/>
    <property type="match status" value="1"/>
</dbReference>
<keyword evidence="6" id="KW-1185">Reference proteome</keyword>
<evidence type="ECO:0000313" key="5">
    <source>
        <dbReference type="EMBL" id="ODQ67877.1"/>
    </source>
</evidence>
<dbReference type="GO" id="GO:0046982">
    <property type="term" value="F:protein heterodimerization activity"/>
    <property type="evidence" value="ECO:0007669"/>
    <property type="project" value="InterPro"/>
</dbReference>